<dbReference type="Gene3D" id="2.60.40.790">
    <property type="match status" value="1"/>
</dbReference>
<accession>A0A210QUJ0</accession>
<feature type="domain" description="CS" evidence="1">
    <location>
        <begin position="7"/>
        <end position="118"/>
    </location>
</feature>
<protein>
    <recommendedName>
        <fullName evidence="1">CS domain-containing protein</fullName>
    </recommendedName>
</protein>
<dbReference type="SUPFAM" id="SSF49764">
    <property type="entry name" value="HSP20-like chaperones"/>
    <property type="match status" value="1"/>
</dbReference>
<dbReference type="InterPro" id="IPR007052">
    <property type="entry name" value="CS_dom"/>
</dbReference>
<organism evidence="2 3">
    <name type="scientific">Mizuhopecten yessoensis</name>
    <name type="common">Japanese scallop</name>
    <name type="synonym">Patinopecten yessoensis</name>
    <dbReference type="NCBI Taxonomy" id="6573"/>
    <lineage>
        <taxon>Eukaryota</taxon>
        <taxon>Metazoa</taxon>
        <taxon>Spiralia</taxon>
        <taxon>Lophotrochozoa</taxon>
        <taxon>Mollusca</taxon>
        <taxon>Bivalvia</taxon>
        <taxon>Autobranchia</taxon>
        <taxon>Pteriomorphia</taxon>
        <taxon>Pectinida</taxon>
        <taxon>Pectinoidea</taxon>
        <taxon>Pectinidae</taxon>
        <taxon>Mizuhopecten</taxon>
    </lineage>
</organism>
<evidence type="ECO:0000259" key="1">
    <source>
        <dbReference type="PROSITE" id="PS51203"/>
    </source>
</evidence>
<dbReference type="EMBL" id="NEDP02001812">
    <property type="protein sequence ID" value="OWF52399.1"/>
    <property type="molecule type" value="Genomic_DNA"/>
</dbReference>
<dbReference type="AlphaFoldDB" id="A0A210QUJ0"/>
<evidence type="ECO:0000313" key="3">
    <source>
        <dbReference type="Proteomes" id="UP000242188"/>
    </source>
</evidence>
<sequence length="129" mass="14390">MADDDQTRTPTVVAKDKDLSTAEVQVLIPGLQVKKTMLLVGSKKPKEDVCTVDVKLEESSLEVTADIKDKKGKVTKYRYKANKLPSIIDKEACSVSYEKEKVIISLKKQEEYSWDVALSKSGLDQDPID</sequence>
<keyword evidence="3" id="KW-1185">Reference proteome</keyword>
<dbReference type="Proteomes" id="UP000242188">
    <property type="component" value="Unassembled WGS sequence"/>
</dbReference>
<dbReference type="InterPro" id="IPR008978">
    <property type="entry name" value="HSP20-like_chaperone"/>
</dbReference>
<name>A0A210QUJ0_MIZYE</name>
<reference evidence="2 3" key="1">
    <citation type="journal article" date="2017" name="Nat. Ecol. Evol.">
        <title>Scallop genome provides insights into evolution of bilaterian karyotype and development.</title>
        <authorList>
            <person name="Wang S."/>
            <person name="Zhang J."/>
            <person name="Jiao W."/>
            <person name="Li J."/>
            <person name="Xun X."/>
            <person name="Sun Y."/>
            <person name="Guo X."/>
            <person name="Huan P."/>
            <person name="Dong B."/>
            <person name="Zhang L."/>
            <person name="Hu X."/>
            <person name="Sun X."/>
            <person name="Wang J."/>
            <person name="Zhao C."/>
            <person name="Wang Y."/>
            <person name="Wang D."/>
            <person name="Huang X."/>
            <person name="Wang R."/>
            <person name="Lv J."/>
            <person name="Li Y."/>
            <person name="Zhang Z."/>
            <person name="Liu B."/>
            <person name="Lu W."/>
            <person name="Hui Y."/>
            <person name="Liang J."/>
            <person name="Zhou Z."/>
            <person name="Hou R."/>
            <person name="Li X."/>
            <person name="Liu Y."/>
            <person name="Li H."/>
            <person name="Ning X."/>
            <person name="Lin Y."/>
            <person name="Zhao L."/>
            <person name="Xing Q."/>
            <person name="Dou J."/>
            <person name="Li Y."/>
            <person name="Mao J."/>
            <person name="Guo H."/>
            <person name="Dou H."/>
            <person name="Li T."/>
            <person name="Mu C."/>
            <person name="Jiang W."/>
            <person name="Fu Q."/>
            <person name="Fu X."/>
            <person name="Miao Y."/>
            <person name="Liu J."/>
            <person name="Yu Q."/>
            <person name="Li R."/>
            <person name="Liao H."/>
            <person name="Li X."/>
            <person name="Kong Y."/>
            <person name="Jiang Z."/>
            <person name="Chourrout D."/>
            <person name="Li R."/>
            <person name="Bao Z."/>
        </authorList>
    </citation>
    <scope>NUCLEOTIDE SEQUENCE [LARGE SCALE GENOMIC DNA]</scope>
    <source>
        <strain evidence="2 3">PY_sf001</strain>
    </source>
</reference>
<comment type="caution">
    <text evidence="2">The sequence shown here is derived from an EMBL/GenBank/DDBJ whole genome shotgun (WGS) entry which is preliminary data.</text>
</comment>
<evidence type="ECO:0000313" key="2">
    <source>
        <dbReference type="EMBL" id="OWF52399.1"/>
    </source>
</evidence>
<proteinExistence type="predicted"/>
<dbReference type="OrthoDB" id="6067941at2759"/>
<dbReference type="PROSITE" id="PS51203">
    <property type="entry name" value="CS"/>
    <property type="match status" value="1"/>
</dbReference>
<gene>
    <name evidence="2" type="ORF">KP79_PYT18567</name>
</gene>